<name>A0ABV8MM63_9NEIS</name>
<accession>A0ABV8MM63</accession>
<organism evidence="1 2">
    <name type="scientific">Chitinimonas lacunae</name>
    <dbReference type="NCBI Taxonomy" id="1963018"/>
    <lineage>
        <taxon>Bacteria</taxon>
        <taxon>Pseudomonadati</taxon>
        <taxon>Pseudomonadota</taxon>
        <taxon>Betaproteobacteria</taxon>
        <taxon>Neisseriales</taxon>
        <taxon>Chitinibacteraceae</taxon>
        <taxon>Chitinimonas</taxon>
    </lineage>
</organism>
<reference evidence="2" key="1">
    <citation type="journal article" date="2019" name="Int. J. Syst. Evol. Microbiol.">
        <title>The Global Catalogue of Microorganisms (GCM) 10K type strain sequencing project: providing services to taxonomists for standard genome sequencing and annotation.</title>
        <authorList>
            <consortium name="The Broad Institute Genomics Platform"/>
            <consortium name="The Broad Institute Genome Sequencing Center for Infectious Disease"/>
            <person name="Wu L."/>
            <person name="Ma J."/>
        </authorList>
    </citation>
    <scope>NUCLEOTIDE SEQUENCE [LARGE SCALE GENOMIC DNA]</scope>
    <source>
        <strain evidence="2">LMG 29894</strain>
    </source>
</reference>
<dbReference type="EMBL" id="JBHSBU010000001">
    <property type="protein sequence ID" value="MFC4158141.1"/>
    <property type="molecule type" value="Genomic_DNA"/>
</dbReference>
<evidence type="ECO:0000313" key="2">
    <source>
        <dbReference type="Proteomes" id="UP001595791"/>
    </source>
</evidence>
<dbReference type="PANTHER" id="PTHR30288:SF0">
    <property type="entry name" value="FLAGELLAR HOOK-ASSOCIATED PROTEIN 2"/>
    <property type="match status" value="1"/>
</dbReference>
<dbReference type="Proteomes" id="UP001595791">
    <property type="component" value="Unassembled WGS sequence"/>
</dbReference>
<evidence type="ECO:0008006" key="3">
    <source>
        <dbReference type="Google" id="ProtNLM"/>
    </source>
</evidence>
<sequence length="435" mass="45685">MIIDNLRSASSHLAIGRMGLDALLRWRPGETSTTSDILRLPSSTNVLLSDDGRRQSILAELGRNVAGLVDADAVAPFAGRPADTGVLASASNSGGVARTVDVDVRQIATAQTLQSARFADEDRTIIGTGSLTFRFGSINPGVNSFLPDQRAPATVVIRIDDGTLGGIANAINRAGTGVLASTVDDAGGSRLQIRGRDTGRDQAFQIDVADDDGNSIDDVRGLSRLAFQPVEPVGYGRNLLQIQAAADTELHIGERSLSSASSRVRDNQGLADFEVAAPGQSSVDFGREADTAVKSARTLVDSFNRARQQLAPLDQSGEGGVLDQLDLAAASASDRSAARYLTGSGVERLADGRLSLDEGALRKAFVESADSVSEVLGNFGQRLAALSEGNNANATSLSWQQQLQSLFGTQPTLLAYSPTTRSVYGLAQYLTVARL</sequence>
<comment type="caution">
    <text evidence="1">The sequence shown here is derived from an EMBL/GenBank/DDBJ whole genome shotgun (WGS) entry which is preliminary data.</text>
</comment>
<proteinExistence type="predicted"/>
<keyword evidence="2" id="KW-1185">Reference proteome</keyword>
<dbReference type="RefSeq" id="WP_378160503.1">
    <property type="nucleotide sequence ID" value="NZ_JBHSBU010000001.1"/>
</dbReference>
<dbReference type="PANTHER" id="PTHR30288">
    <property type="entry name" value="FLAGELLAR CAP/ASSEMBLY PROTEIN FLID"/>
    <property type="match status" value="1"/>
</dbReference>
<gene>
    <name evidence="1" type="ORF">ACFOW7_02095</name>
</gene>
<protein>
    <recommendedName>
        <fullName evidence="3">Flagellar hook-associated protein 2 C-terminal domain-containing protein</fullName>
    </recommendedName>
</protein>
<dbReference type="InterPro" id="IPR040026">
    <property type="entry name" value="FliD"/>
</dbReference>
<evidence type="ECO:0000313" key="1">
    <source>
        <dbReference type="EMBL" id="MFC4158141.1"/>
    </source>
</evidence>